<gene>
    <name evidence="3" type="ORF">QV13_01130</name>
</gene>
<keyword evidence="4" id="KW-1185">Reference proteome</keyword>
<dbReference type="PROSITE" id="PS00122">
    <property type="entry name" value="CARBOXYLESTERASE_B_1"/>
    <property type="match status" value="1"/>
</dbReference>
<dbReference type="InterPro" id="IPR050300">
    <property type="entry name" value="GDXG_lipolytic_enzyme"/>
</dbReference>
<dbReference type="InterPro" id="IPR029058">
    <property type="entry name" value="AB_hydrolase_fold"/>
</dbReference>
<dbReference type="PANTHER" id="PTHR48081:SF9">
    <property type="entry name" value="CARBOXYLESTERASE"/>
    <property type="match status" value="1"/>
</dbReference>
<dbReference type="OrthoDB" id="9771666at2"/>
<evidence type="ECO:0000313" key="3">
    <source>
        <dbReference type="EMBL" id="OCX24947.1"/>
    </source>
</evidence>
<dbReference type="Proteomes" id="UP000094412">
    <property type="component" value="Unassembled WGS sequence"/>
</dbReference>
<dbReference type="RefSeq" id="WP_065996662.1">
    <property type="nucleotide sequence ID" value="NZ_MDEO01000019.1"/>
</dbReference>
<organism evidence="3 4">
    <name type="scientific">Mesorhizobium hungaricum</name>
    <dbReference type="NCBI Taxonomy" id="1566387"/>
    <lineage>
        <taxon>Bacteria</taxon>
        <taxon>Pseudomonadati</taxon>
        <taxon>Pseudomonadota</taxon>
        <taxon>Alphaproteobacteria</taxon>
        <taxon>Hyphomicrobiales</taxon>
        <taxon>Phyllobacteriaceae</taxon>
        <taxon>Mesorhizobium</taxon>
    </lineage>
</organism>
<evidence type="ECO:0000259" key="2">
    <source>
        <dbReference type="Pfam" id="PF20434"/>
    </source>
</evidence>
<dbReference type="SUPFAM" id="SSF53474">
    <property type="entry name" value="alpha/beta-Hydrolases"/>
    <property type="match status" value="1"/>
</dbReference>
<dbReference type="STRING" id="1566387.QV13_01130"/>
<dbReference type="Pfam" id="PF20434">
    <property type="entry name" value="BD-FAE"/>
    <property type="match status" value="1"/>
</dbReference>
<comment type="caution">
    <text evidence="3">The sequence shown here is derived from an EMBL/GenBank/DDBJ whole genome shotgun (WGS) entry which is preliminary data.</text>
</comment>
<protein>
    <submittedName>
        <fullName evidence="3">Thioesterase</fullName>
    </submittedName>
</protein>
<proteinExistence type="predicted"/>
<evidence type="ECO:0000256" key="1">
    <source>
        <dbReference type="ARBA" id="ARBA00022801"/>
    </source>
</evidence>
<dbReference type="PANTHER" id="PTHR48081">
    <property type="entry name" value="AB HYDROLASE SUPERFAMILY PROTEIN C4A8.06C"/>
    <property type="match status" value="1"/>
</dbReference>
<dbReference type="EMBL" id="MDEO01000019">
    <property type="protein sequence ID" value="OCX24947.1"/>
    <property type="molecule type" value="Genomic_DNA"/>
</dbReference>
<sequence>MKGFPSPVDLLNAIARIGAPHPRRAIRYGLRPRHVLDIYPAATDGPSPVIVFFYGGGWEEGERGDYFFVGSALAARGFTAVIPDYRVFPEVRFPAFIEDVAEALRWTVDHIAEFGGDPRRVIVMGHSAGAHIAAMLAFDRKWLARVNLDASRDLNAMIGLAGPYDFLPLHSQTLKEIFGPEKYLAATQPINFVGLDAPPSFLATGRNDRSVDPGNTSRLAERIRLLGGDAETKLYDHVNHRTLIGAFARPLRFLAPVLDDVVGFALKHSRPGALSDWTAARGRTA</sequence>
<dbReference type="InterPro" id="IPR049492">
    <property type="entry name" value="BD-FAE-like_dom"/>
</dbReference>
<accession>A0A1C2EDB8</accession>
<keyword evidence="1" id="KW-0378">Hydrolase</keyword>
<feature type="domain" description="BD-FAE-like" evidence="2">
    <location>
        <begin position="36"/>
        <end position="221"/>
    </location>
</feature>
<name>A0A1C2EDB8_9HYPH</name>
<evidence type="ECO:0000313" key="4">
    <source>
        <dbReference type="Proteomes" id="UP000094412"/>
    </source>
</evidence>
<dbReference type="Gene3D" id="3.40.50.1820">
    <property type="entry name" value="alpha/beta hydrolase"/>
    <property type="match status" value="1"/>
</dbReference>
<reference evidence="3 4" key="1">
    <citation type="submission" date="2016-08" db="EMBL/GenBank/DDBJ databases">
        <title>Whole genome sequence of Mesorhizobium sp. strain UASWS1009 isolated from industrial sewage.</title>
        <authorList>
            <person name="Crovadore J."/>
            <person name="Calmin G."/>
            <person name="Chablais R."/>
            <person name="Cochard B."/>
            <person name="Lefort F."/>
        </authorList>
    </citation>
    <scope>NUCLEOTIDE SEQUENCE [LARGE SCALE GENOMIC DNA]</scope>
    <source>
        <strain evidence="3 4">UASWS1009</strain>
    </source>
</reference>
<dbReference type="InterPro" id="IPR019826">
    <property type="entry name" value="Carboxylesterase_B_AS"/>
</dbReference>
<dbReference type="AlphaFoldDB" id="A0A1C2EDB8"/>
<dbReference type="GO" id="GO:0016787">
    <property type="term" value="F:hydrolase activity"/>
    <property type="evidence" value="ECO:0007669"/>
    <property type="project" value="UniProtKB-KW"/>
</dbReference>